<gene>
    <name evidence="1" type="ORF">BCY91_08205</name>
</gene>
<proteinExistence type="predicted"/>
<protein>
    <submittedName>
        <fullName evidence="1">Uncharacterized protein</fullName>
    </submittedName>
</protein>
<keyword evidence="2" id="KW-1185">Reference proteome</keyword>
<dbReference type="Proteomes" id="UP000283433">
    <property type="component" value="Unassembled WGS sequence"/>
</dbReference>
<evidence type="ECO:0000313" key="2">
    <source>
        <dbReference type="Proteomes" id="UP000283433"/>
    </source>
</evidence>
<reference evidence="1 2" key="1">
    <citation type="submission" date="2016-07" db="EMBL/GenBank/DDBJ databases">
        <title>Genome of Pelobium manganitolerans.</title>
        <authorList>
            <person name="Wu S."/>
            <person name="Wang G."/>
        </authorList>
    </citation>
    <scope>NUCLEOTIDE SEQUENCE [LARGE SCALE GENOMIC DNA]</scope>
    <source>
        <strain evidence="1 2">YS-25</strain>
    </source>
</reference>
<evidence type="ECO:0000313" key="1">
    <source>
        <dbReference type="EMBL" id="RKD14445.1"/>
    </source>
</evidence>
<organism evidence="1 2">
    <name type="scientific">Pelobium manganitolerans</name>
    <dbReference type="NCBI Taxonomy" id="1842495"/>
    <lineage>
        <taxon>Bacteria</taxon>
        <taxon>Pseudomonadati</taxon>
        <taxon>Bacteroidota</taxon>
        <taxon>Sphingobacteriia</taxon>
        <taxon>Sphingobacteriales</taxon>
        <taxon>Sphingobacteriaceae</taxon>
        <taxon>Pelobium</taxon>
    </lineage>
</organism>
<dbReference type="EMBL" id="MBTA01000026">
    <property type="protein sequence ID" value="RKD14445.1"/>
    <property type="molecule type" value="Genomic_DNA"/>
</dbReference>
<accession>A0A419S4L1</accession>
<comment type="caution">
    <text evidence="1">The sequence shown here is derived from an EMBL/GenBank/DDBJ whole genome shotgun (WGS) entry which is preliminary data.</text>
</comment>
<name>A0A419S4L1_9SPHI</name>
<dbReference type="AlphaFoldDB" id="A0A419S4L1"/>
<sequence length="82" mass="9780">MHTRKYGFGIKKLAEQKIFVIEMPHFFQQTTRWVSDRHFSALKPVLEKAFVKSNLEIWNLTTYLRIIIWRKSKSIPTTGLDL</sequence>